<evidence type="ECO:0000313" key="3">
    <source>
        <dbReference type="Proteomes" id="UP000276133"/>
    </source>
</evidence>
<keyword evidence="1" id="KW-0472">Membrane</keyword>
<evidence type="ECO:0000256" key="1">
    <source>
        <dbReference type="SAM" id="Phobius"/>
    </source>
</evidence>
<keyword evidence="3" id="KW-1185">Reference proteome</keyword>
<sequence length="140" mass="16102">MKNQISFNTDLFLTNISEKNHQILPMSFRDRDLSDKYFRQVLAAFIAPYSISFIIVLGLRSGLISKIFFCLFGDQNRSLVVRQPEDSFSLQIQDLYPIIFDSYLNRYFSTLSEVTLSDRSASLSLIKLNIDNILGTMNVV</sequence>
<proteinExistence type="predicted"/>
<gene>
    <name evidence="2" type="ORF">BpHYR1_050144</name>
</gene>
<dbReference type="EMBL" id="REGN01007081">
    <property type="protein sequence ID" value="RNA07334.1"/>
    <property type="molecule type" value="Genomic_DNA"/>
</dbReference>
<feature type="transmembrane region" description="Helical" evidence="1">
    <location>
        <begin position="37"/>
        <end position="59"/>
    </location>
</feature>
<organism evidence="2 3">
    <name type="scientific">Brachionus plicatilis</name>
    <name type="common">Marine rotifer</name>
    <name type="synonym">Brachionus muelleri</name>
    <dbReference type="NCBI Taxonomy" id="10195"/>
    <lineage>
        <taxon>Eukaryota</taxon>
        <taxon>Metazoa</taxon>
        <taxon>Spiralia</taxon>
        <taxon>Gnathifera</taxon>
        <taxon>Rotifera</taxon>
        <taxon>Eurotatoria</taxon>
        <taxon>Monogononta</taxon>
        <taxon>Pseudotrocha</taxon>
        <taxon>Ploima</taxon>
        <taxon>Brachionidae</taxon>
        <taxon>Brachionus</taxon>
    </lineage>
</organism>
<evidence type="ECO:0000313" key="2">
    <source>
        <dbReference type="EMBL" id="RNA07334.1"/>
    </source>
</evidence>
<keyword evidence="1" id="KW-0812">Transmembrane</keyword>
<dbReference type="Proteomes" id="UP000276133">
    <property type="component" value="Unassembled WGS sequence"/>
</dbReference>
<keyword evidence="1" id="KW-1133">Transmembrane helix</keyword>
<dbReference type="AlphaFoldDB" id="A0A3M7Q830"/>
<protein>
    <submittedName>
        <fullName evidence="2">Uncharacterized protein</fullName>
    </submittedName>
</protein>
<name>A0A3M7Q830_BRAPC</name>
<reference evidence="2 3" key="1">
    <citation type="journal article" date="2018" name="Sci. Rep.">
        <title>Genomic signatures of local adaptation to the degree of environmental predictability in rotifers.</title>
        <authorList>
            <person name="Franch-Gras L."/>
            <person name="Hahn C."/>
            <person name="Garcia-Roger E.M."/>
            <person name="Carmona M.J."/>
            <person name="Serra M."/>
            <person name="Gomez A."/>
        </authorList>
    </citation>
    <scope>NUCLEOTIDE SEQUENCE [LARGE SCALE GENOMIC DNA]</scope>
    <source>
        <strain evidence="2">HYR1</strain>
    </source>
</reference>
<comment type="caution">
    <text evidence="2">The sequence shown here is derived from an EMBL/GenBank/DDBJ whole genome shotgun (WGS) entry which is preliminary data.</text>
</comment>
<accession>A0A3M7Q830</accession>